<dbReference type="GO" id="GO:0005829">
    <property type="term" value="C:cytosol"/>
    <property type="evidence" value="ECO:0007669"/>
    <property type="project" value="TreeGrafter"/>
</dbReference>
<dbReference type="GO" id="GO:0006749">
    <property type="term" value="P:glutathione metabolic process"/>
    <property type="evidence" value="ECO:0007669"/>
    <property type="project" value="TreeGrafter"/>
</dbReference>
<dbReference type="InterPro" id="IPR008040">
    <property type="entry name" value="Hydant_A_N"/>
</dbReference>
<feature type="region of interest" description="Disordered" evidence="1">
    <location>
        <begin position="655"/>
        <end position="710"/>
    </location>
</feature>
<dbReference type="HOGENOM" id="CLU_002157_1_2_5"/>
<feature type="domain" description="Hydantoinase/oxoprolinase N-terminal" evidence="3">
    <location>
        <begin position="7"/>
        <end position="176"/>
    </location>
</feature>
<dbReference type="PANTHER" id="PTHR11365">
    <property type="entry name" value="5-OXOPROLINASE RELATED"/>
    <property type="match status" value="1"/>
</dbReference>
<dbReference type="InterPro" id="IPR045079">
    <property type="entry name" value="Oxoprolinase-like"/>
</dbReference>
<geneLocation type="plasmid" evidence="4 5">
    <name>pTM2</name>
</geneLocation>
<proteinExistence type="predicted"/>
<feature type="compositionally biased region" description="Pro residues" evidence="1">
    <location>
        <begin position="695"/>
        <end position="710"/>
    </location>
</feature>
<name>I3TUX1_TISMK</name>
<dbReference type="Pfam" id="PF05378">
    <property type="entry name" value="Hydant_A_N"/>
    <property type="match status" value="1"/>
</dbReference>
<evidence type="ECO:0000259" key="2">
    <source>
        <dbReference type="Pfam" id="PF01968"/>
    </source>
</evidence>
<dbReference type="InterPro" id="IPR002821">
    <property type="entry name" value="Hydantoinase_A"/>
</dbReference>
<gene>
    <name evidence="4" type="primary">hyuA</name>
    <name evidence="4" type="ordered locus">TMO_b0551</name>
</gene>
<reference evidence="4 5" key="1">
    <citation type="journal article" date="2012" name="J. Am. Chem. Soc.">
        <title>Bacterial biosynthesis and maturation of the didemnin anti-cancer agents.</title>
        <authorList>
            <person name="Xu Y."/>
            <person name="Kersten R.D."/>
            <person name="Nam S.J."/>
            <person name="Lu L."/>
            <person name="Al-Suwailem A.M."/>
            <person name="Zheng H."/>
            <person name="Fenical W."/>
            <person name="Dorrestein P.C."/>
            <person name="Moore B.S."/>
            <person name="Qian P.Y."/>
        </authorList>
    </citation>
    <scope>NUCLEOTIDE SEQUENCE [LARGE SCALE GENOMIC DNA]</scope>
    <source>
        <strain evidence="4 5">KA081020-065</strain>
    </source>
</reference>
<sequence>MSKDFVIGVDVGGTFTDVFFLNEAKGTAQVSKVPTSRPDQSAGFLDGISTRVPDKARIATVVHGTTAGTNALLERKGARIGVITTRGFRDVLEMRRRDRPKTWGLWGAFEPVVPRDLRREVPERVLADGTLRETVDLTAVEAEARALIEAGCAAIAILFVNAYANPANERAAVAAVRALWPNDHVTCSTEILPEIREFERFSTTALNAYLQPEVGGYLKRLEDALIADGFGGEFLIVQSNGGVMSVDTARRLPVRTALSGPAAGVIAAGYIADQAGFPNVITGDIGGTSFDVSLIADGRTVLSPQTSIDYGMVVRTPMIEITTIGAGGGSIAWVDKGGMLNIGPESAGSTPGPVCYGNGGDRPTVTDANVVLGRINADRPIGGKLARLDREAALAAIEAQVAKPLGLEPMAAAEAIIRVANSRMAGAIRLVSIERGYDPKRFALMPFGGGGSLHVGALMKDVGLGRALVPRYPGVTSALGCVIADMRHDYVQTINAVLDAVDPAVLAAAMREHAAGGLKLLAAAGVTLDAKTVRFEFDMAYMGQTHTVPVPFEIAVDAAGNPAPFGIADIAAAFEDAYRGVYGRLLEGGTMRVLNLRTAVIGTRPKFDLGVLAPTPPAGSIRPARAPVRSMSTAPGMMPGSMPGWICRSTAWSRGRRSWSSPTPRSSSNPTFMPRSTGSATWSSPARATAREPDPWPISSPTSSPPAPPC</sequence>
<evidence type="ECO:0000259" key="3">
    <source>
        <dbReference type="Pfam" id="PF05378"/>
    </source>
</evidence>
<feature type="domain" description="Hydantoinase A/oxoprolinase" evidence="2">
    <location>
        <begin position="200"/>
        <end position="489"/>
    </location>
</feature>
<accession>I3TUX1</accession>
<dbReference type="AlphaFoldDB" id="I3TUX1"/>
<keyword evidence="5" id="KW-1185">Reference proteome</keyword>
<evidence type="ECO:0000313" key="5">
    <source>
        <dbReference type="Proteomes" id="UP000005258"/>
    </source>
</evidence>
<organism evidence="4 5">
    <name type="scientific">Tistrella mobilis (strain KA081020-065)</name>
    <dbReference type="NCBI Taxonomy" id="1110502"/>
    <lineage>
        <taxon>Bacteria</taxon>
        <taxon>Pseudomonadati</taxon>
        <taxon>Pseudomonadota</taxon>
        <taxon>Alphaproteobacteria</taxon>
        <taxon>Geminicoccales</taxon>
        <taxon>Geminicoccaceae</taxon>
        <taxon>Tistrella</taxon>
    </lineage>
</organism>
<dbReference type="KEGG" id="tmo:TMO_b0551"/>
<feature type="compositionally biased region" description="Polar residues" evidence="1">
    <location>
        <begin position="669"/>
        <end position="686"/>
    </location>
</feature>
<dbReference type="PANTHER" id="PTHR11365:SF23">
    <property type="entry name" value="HYPOTHETICAL 5-OXOPROLINASE (EUROFUNG)-RELATED"/>
    <property type="match status" value="1"/>
</dbReference>
<protein>
    <submittedName>
        <fullName evidence="4">Hydantoin utilization protein A</fullName>
    </submittedName>
</protein>
<dbReference type="EMBL" id="CP003238">
    <property type="protein sequence ID" value="AFK56559.1"/>
    <property type="molecule type" value="Genomic_DNA"/>
</dbReference>
<keyword evidence="4" id="KW-0614">Plasmid</keyword>
<dbReference type="Pfam" id="PF01968">
    <property type="entry name" value="Hydantoinase_A"/>
    <property type="match status" value="1"/>
</dbReference>
<feature type="compositionally biased region" description="Low complexity" evidence="1">
    <location>
        <begin position="655"/>
        <end position="668"/>
    </location>
</feature>
<dbReference type="GO" id="GO:0017168">
    <property type="term" value="F:5-oxoprolinase (ATP-hydrolyzing) activity"/>
    <property type="evidence" value="ECO:0007669"/>
    <property type="project" value="TreeGrafter"/>
</dbReference>
<evidence type="ECO:0000313" key="4">
    <source>
        <dbReference type="EMBL" id="AFK56559.1"/>
    </source>
</evidence>
<dbReference type="Proteomes" id="UP000005258">
    <property type="component" value="Plasmid pTM2"/>
</dbReference>
<dbReference type="PATRIC" id="fig|1110502.3.peg.4812"/>
<evidence type="ECO:0000256" key="1">
    <source>
        <dbReference type="SAM" id="MobiDB-lite"/>
    </source>
</evidence>